<evidence type="ECO:0000313" key="2">
    <source>
        <dbReference type="EMBL" id="ASI53783.1"/>
    </source>
</evidence>
<dbReference type="AlphaFoldDB" id="A0A4P1QG68"/>
<dbReference type="SUPFAM" id="SSF56784">
    <property type="entry name" value="HAD-like"/>
    <property type="match status" value="1"/>
</dbReference>
<dbReference type="InterPro" id="IPR006379">
    <property type="entry name" value="HAD-SF_hydro_IIB"/>
</dbReference>
<reference evidence="2 3" key="1">
    <citation type="submission" date="2014-06" db="EMBL/GenBank/DDBJ databases">
        <title>The Whole Genome Sequence of Mycoplasma hyosynoviae strain ATCC 27095.</title>
        <authorList>
            <person name="Calcutt M.J."/>
            <person name="Foecking M.F."/>
        </authorList>
    </citation>
    <scope>NUCLEOTIDE SEQUENCE [LARGE SCALE GENOMIC DNA]</scope>
    <source>
        <strain evidence="2 3">M60</strain>
    </source>
</reference>
<dbReference type="Gene3D" id="3.40.50.1000">
    <property type="entry name" value="HAD superfamily/HAD-like"/>
    <property type="match status" value="1"/>
</dbReference>
<dbReference type="EMBL" id="CP008748">
    <property type="protein sequence ID" value="ASI53783.1"/>
    <property type="molecule type" value="Genomic_DNA"/>
</dbReference>
<dbReference type="KEGG" id="mhyv:MHSN_00965"/>
<dbReference type="RefSeq" id="WP_119863730.1">
    <property type="nucleotide sequence ID" value="NZ_CP008748.1"/>
</dbReference>
<gene>
    <name evidence="2" type="ORF">MHSN_00965</name>
</gene>
<keyword evidence="3" id="KW-1185">Reference proteome</keyword>
<organism evidence="2 3">
    <name type="scientific">Metamycoplasma hyosynoviae</name>
    <dbReference type="NCBI Taxonomy" id="29559"/>
    <lineage>
        <taxon>Bacteria</taxon>
        <taxon>Bacillati</taxon>
        <taxon>Mycoplasmatota</taxon>
        <taxon>Mycoplasmoidales</taxon>
        <taxon>Metamycoplasmataceae</taxon>
        <taxon>Metamycoplasma</taxon>
    </lineage>
</organism>
<dbReference type="InterPro" id="IPR036412">
    <property type="entry name" value="HAD-like_sf"/>
</dbReference>
<dbReference type="Pfam" id="PF08282">
    <property type="entry name" value="Hydrolase_3"/>
    <property type="match status" value="1"/>
</dbReference>
<sequence length="267" mass="30099">MIDFKPQVYFIDLDGTALDLPKKIQKISSKNVEMISTVCKKTPVVISTGRSNSEFVMNLAKKIGSPYAICQNGGVIVDQDNKLVVKYIIEKDDVSKISEFLQKEKMLFIFNSGNVIYGTAVKLFFISSWAKNIRRETYQNIPKIQECTKILTFGKSKKGIIKLRNMLMEKFINLSIQIVSKGYALEITNFNATKGLGNHYVCKLLNVDPSRAVHIGDSGNDLAVFPHIKNFVAMKNAQKYVKKMAVYIGPHFKKAGLGKLLYELEKN</sequence>
<dbReference type="GO" id="GO:0005829">
    <property type="term" value="C:cytosol"/>
    <property type="evidence" value="ECO:0007669"/>
    <property type="project" value="TreeGrafter"/>
</dbReference>
<name>A0A4P1QG68_9BACT</name>
<dbReference type="Gene3D" id="3.30.1240.10">
    <property type="match status" value="1"/>
</dbReference>
<evidence type="ECO:0000256" key="1">
    <source>
        <dbReference type="ARBA" id="ARBA00001946"/>
    </source>
</evidence>
<dbReference type="GO" id="GO:0000287">
    <property type="term" value="F:magnesium ion binding"/>
    <property type="evidence" value="ECO:0007669"/>
    <property type="project" value="TreeGrafter"/>
</dbReference>
<comment type="cofactor">
    <cofactor evidence="1">
        <name>Mg(2+)</name>
        <dbReference type="ChEBI" id="CHEBI:18420"/>
    </cofactor>
</comment>
<dbReference type="PANTHER" id="PTHR10000:SF8">
    <property type="entry name" value="HAD SUPERFAMILY HYDROLASE-LIKE, TYPE 3"/>
    <property type="match status" value="1"/>
</dbReference>
<evidence type="ECO:0000313" key="3">
    <source>
        <dbReference type="Proteomes" id="UP000264882"/>
    </source>
</evidence>
<dbReference type="InterPro" id="IPR023214">
    <property type="entry name" value="HAD_sf"/>
</dbReference>
<proteinExistence type="predicted"/>
<protein>
    <submittedName>
        <fullName evidence="2">Haloacid dehalogenase</fullName>
    </submittedName>
</protein>
<dbReference type="Proteomes" id="UP000264882">
    <property type="component" value="Chromosome"/>
</dbReference>
<dbReference type="GO" id="GO:0016791">
    <property type="term" value="F:phosphatase activity"/>
    <property type="evidence" value="ECO:0007669"/>
    <property type="project" value="TreeGrafter"/>
</dbReference>
<accession>A0A4P1QG68</accession>
<dbReference type="NCBIfam" id="TIGR01484">
    <property type="entry name" value="HAD-SF-IIB"/>
    <property type="match status" value="1"/>
</dbReference>
<dbReference type="PANTHER" id="PTHR10000">
    <property type="entry name" value="PHOSPHOSERINE PHOSPHATASE"/>
    <property type="match status" value="1"/>
</dbReference>